<feature type="region of interest" description="Disordered" evidence="1">
    <location>
        <begin position="50"/>
        <end position="72"/>
    </location>
</feature>
<evidence type="ECO:0000313" key="2">
    <source>
        <dbReference type="EMBL" id="KAF4029908.1"/>
    </source>
</evidence>
<accession>A0A833SHV2</accession>
<dbReference type="Proteomes" id="UP000602510">
    <property type="component" value="Unassembled WGS sequence"/>
</dbReference>
<name>A0A833SHV2_PHYIN</name>
<evidence type="ECO:0000313" key="3">
    <source>
        <dbReference type="Proteomes" id="UP000602510"/>
    </source>
</evidence>
<evidence type="ECO:0000256" key="1">
    <source>
        <dbReference type="SAM" id="MobiDB-lite"/>
    </source>
</evidence>
<comment type="caution">
    <text evidence="2">The sequence shown here is derived from an EMBL/GenBank/DDBJ whole genome shotgun (WGS) entry which is preliminary data.</text>
</comment>
<dbReference type="EMBL" id="WSZM01000734">
    <property type="protein sequence ID" value="KAF4029908.1"/>
    <property type="molecule type" value="Genomic_DNA"/>
</dbReference>
<feature type="compositionally biased region" description="Polar residues" evidence="1">
    <location>
        <begin position="52"/>
        <end position="63"/>
    </location>
</feature>
<organism evidence="2 3">
    <name type="scientific">Phytophthora infestans</name>
    <name type="common">Potato late blight agent</name>
    <name type="synonym">Botrytis infestans</name>
    <dbReference type="NCBI Taxonomy" id="4787"/>
    <lineage>
        <taxon>Eukaryota</taxon>
        <taxon>Sar</taxon>
        <taxon>Stramenopiles</taxon>
        <taxon>Oomycota</taxon>
        <taxon>Peronosporomycetes</taxon>
        <taxon>Peronosporales</taxon>
        <taxon>Peronosporaceae</taxon>
        <taxon>Phytophthora</taxon>
    </lineage>
</organism>
<protein>
    <submittedName>
        <fullName evidence="2">Uncharacterized protein</fullName>
    </submittedName>
</protein>
<sequence>MFLALAYARADTVDVSGVPTVVTSASKVSLRREFLSSLCQAHGDCEHREHSTQAAQVHSTVDSGHQLGEEVG</sequence>
<dbReference type="AlphaFoldDB" id="A0A833SHV2"/>
<reference evidence="2" key="1">
    <citation type="submission" date="2020-04" db="EMBL/GenBank/DDBJ databases">
        <title>Hybrid Assembly of Korean Phytophthora infestans isolates.</title>
        <authorList>
            <person name="Prokchorchik M."/>
            <person name="Lee Y."/>
            <person name="Seo J."/>
            <person name="Cho J.-H."/>
            <person name="Park Y.-E."/>
            <person name="Jang D.-C."/>
            <person name="Im J.-S."/>
            <person name="Choi J.-G."/>
            <person name="Park H.-J."/>
            <person name="Lee G.-B."/>
            <person name="Lee Y.-G."/>
            <person name="Hong S.-Y."/>
            <person name="Cho K."/>
            <person name="Sohn K.H."/>
        </authorList>
    </citation>
    <scope>NUCLEOTIDE SEQUENCE</scope>
    <source>
        <strain evidence="2">KR_1_A1</strain>
    </source>
</reference>
<gene>
    <name evidence="2" type="ORF">GN244_ATG18333</name>
</gene>
<keyword evidence="3" id="KW-1185">Reference proteome</keyword>
<proteinExistence type="predicted"/>